<evidence type="ECO:0000256" key="3">
    <source>
        <dbReference type="ARBA" id="ARBA00023004"/>
    </source>
</evidence>
<reference evidence="7" key="1">
    <citation type="journal article" date="2021" name="PeerJ">
        <title>Extensive microbial diversity within the chicken gut microbiome revealed by metagenomics and culture.</title>
        <authorList>
            <person name="Gilroy R."/>
            <person name="Ravi A."/>
            <person name="Getino M."/>
            <person name="Pursley I."/>
            <person name="Horton D.L."/>
            <person name="Alikhan N.F."/>
            <person name="Baker D."/>
            <person name="Gharbi K."/>
            <person name="Hall N."/>
            <person name="Watson M."/>
            <person name="Adriaenssens E.M."/>
            <person name="Foster-Nyarko E."/>
            <person name="Jarju S."/>
            <person name="Secka A."/>
            <person name="Antonio M."/>
            <person name="Oren A."/>
            <person name="Chaudhuri R.R."/>
            <person name="La Ragione R."/>
            <person name="Hildebrand F."/>
            <person name="Pallen M.J."/>
        </authorList>
    </citation>
    <scope>NUCLEOTIDE SEQUENCE</scope>
    <source>
        <strain evidence="7">ChiW7-2402</strain>
    </source>
</reference>
<dbReference type="Gene3D" id="3.20.20.70">
    <property type="entry name" value="Aldolase class I"/>
    <property type="match status" value="1"/>
</dbReference>
<accession>A0A9D2G5A7</accession>
<evidence type="ECO:0000256" key="4">
    <source>
        <dbReference type="ARBA" id="ARBA00023014"/>
    </source>
</evidence>
<dbReference type="PIRSF" id="PIRSF004869">
    <property type="entry name" value="PflX_prd"/>
    <property type="match status" value="1"/>
</dbReference>
<dbReference type="Pfam" id="PF04055">
    <property type="entry name" value="Radical_SAM"/>
    <property type="match status" value="1"/>
</dbReference>
<gene>
    <name evidence="7" type="ORF">H9964_04855</name>
</gene>
<dbReference type="SUPFAM" id="SSF102114">
    <property type="entry name" value="Radical SAM enzymes"/>
    <property type="match status" value="1"/>
</dbReference>
<dbReference type="SFLD" id="SFLDG01099">
    <property type="entry name" value="Uncharacterised_Radical_SAM_Su"/>
    <property type="match status" value="1"/>
</dbReference>
<dbReference type="InterPro" id="IPR040085">
    <property type="entry name" value="MJ0674-like"/>
</dbReference>
<dbReference type="GO" id="GO:0003824">
    <property type="term" value="F:catalytic activity"/>
    <property type="evidence" value="ECO:0007669"/>
    <property type="project" value="InterPro"/>
</dbReference>
<reference evidence="7" key="2">
    <citation type="submission" date="2021-04" db="EMBL/GenBank/DDBJ databases">
        <authorList>
            <person name="Gilroy R."/>
        </authorList>
    </citation>
    <scope>NUCLEOTIDE SEQUENCE</scope>
    <source>
        <strain evidence="7">ChiW7-2402</strain>
    </source>
</reference>
<feature type="domain" description="Radical SAM core" evidence="6">
    <location>
        <begin position="50"/>
        <end position="179"/>
    </location>
</feature>
<keyword evidence="1 5" id="KW-0949">S-adenosyl-L-methionine</keyword>
<dbReference type="InterPro" id="IPR016431">
    <property type="entry name" value="Pyrv-formate_lyase-activ_prd"/>
</dbReference>
<comment type="caution">
    <text evidence="7">The sequence shown here is derived from an EMBL/GenBank/DDBJ whole genome shotgun (WGS) entry which is preliminary data.</text>
</comment>
<organism evidence="7 8">
    <name type="scientific">Candidatus Gallimonas intestinavium</name>
    <dbReference type="NCBI Taxonomy" id="2838603"/>
    <lineage>
        <taxon>Bacteria</taxon>
        <taxon>Bacillati</taxon>
        <taxon>Bacillota</taxon>
        <taxon>Clostridia</taxon>
        <taxon>Candidatus Gallimonas</taxon>
    </lineage>
</organism>
<feature type="binding site" evidence="5">
    <location>
        <position position="55"/>
    </location>
    <ligand>
        <name>[4Fe-4S] cluster</name>
        <dbReference type="ChEBI" id="CHEBI:49883"/>
        <note>4Fe-4S-S-AdoMet</note>
    </ligand>
</feature>
<evidence type="ECO:0000259" key="6">
    <source>
        <dbReference type="Pfam" id="PF04055"/>
    </source>
</evidence>
<keyword evidence="3 5" id="KW-0408">Iron</keyword>
<name>A0A9D2G5A7_9FIRM</name>
<dbReference type="InterPro" id="IPR013785">
    <property type="entry name" value="Aldolase_TIM"/>
</dbReference>
<dbReference type="AlphaFoldDB" id="A0A9D2G5A7"/>
<evidence type="ECO:0000313" key="7">
    <source>
        <dbReference type="EMBL" id="HIZ72888.1"/>
    </source>
</evidence>
<dbReference type="GO" id="GO:0046872">
    <property type="term" value="F:metal ion binding"/>
    <property type="evidence" value="ECO:0007669"/>
    <property type="project" value="UniProtKB-KW"/>
</dbReference>
<dbReference type="EMBL" id="DXBB01000070">
    <property type="protein sequence ID" value="HIZ72888.1"/>
    <property type="molecule type" value="Genomic_DNA"/>
</dbReference>
<keyword evidence="2 5" id="KW-0479">Metal-binding</keyword>
<proteinExistence type="predicted"/>
<keyword evidence="4 5" id="KW-0411">Iron-sulfur</keyword>
<dbReference type="PANTHER" id="PTHR43075">
    <property type="entry name" value="FORMATE LYASE ACTIVATING ENZYME, PUTATIVE (AFU_ORTHOLOGUE AFUA_2G15630)-RELATED"/>
    <property type="match status" value="1"/>
</dbReference>
<evidence type="ECO:0000256" key="5">
    <source>
        <dbReference type="PIRSR" id="PIRSR004869-50"/>
    </source>
</evidence>
<protein>
    <submittedName>
        <fullName evidence="7">Radical SAM protein</fullName>
    </submittedName>
</protein>
<dbReference type="SFLD" id="SFLDS00029">
    <property type="entry name" value="Radical_SAM"/>
    <property type="match status" value="1"/>
</dbReference>
<evidence type="ECO:0000313" key="8">
    <source>
        <dbReference type="Proteomes" id="UP000824102"/>
    </source>
</evidence>
<dbReference type="Proteomes" id="UP000824102">
    <property type="component" value="Unassembled WGS sequence"/>
</dbReference>
<dbReference type="GO" id="GO:0051536">
    <property type="term" value="F:iron-sulfur cluster binding"/>
    <property type="evidence" value="ECO:0007669"/>
    <property type="project" value="UniProtKB-KW"/>
</dbReference>
<feature type="binding site" evidence="5">
    <location>
        <position position="62"/>
    </location>
    <ligand>
        <name>[4Fe-4S] cluster</name>
        <dbReference type="ChEBI" id="CHEBI:49883"/>
        <note>4Fe-4S-S-AdoMet</note>
    </ligand>
</feature>
<dbReference type="InterPro" id="IPR058240">
    <property type="entry name" value="rSAM_sf"/>
</dbReference>
<evidence type="ECO:0000256" key="1">
    <source>
        <dbReference type="ARBA" id="ARBA00022691"/>
    </source>
</evidence>
<sequence length="284" mass="31855">MECRLCPVACGADREKTPGRCGVKGLTVAKYYLHPYEEPPISHRNGSGTVFFGGCSLRCVFCQNYEVSRARRGKEVSPTELSDIFAQLEEMGADNINLVTPDHVSDLILEALSLRRPGIPVVYNSSGYGLVSALERIDPYIDVYLPDLKFCSPALSERYTGRKDYFERAAEAVAFMAKKPVSYDETGKMLSGCIVRHLVLPMCTSDSLKVLDFLKETLPKEVPISLMRQYTPMGEIAGFPELNRPITAREYRRVLDHAEALGFETLFTQEKESAQKAFIPTWDF</sequence>
<dbReference type="InterPro" id="IPR007197">
    <property type="entry name" value="rSAM"/>
</dbReference>
<dbReference type="PANTHER" id="PTHR43075:SF1">
    <property type="entry name" value="FORMATE LYASE ACTIVATING ENZYME, PUTATIVE (AFU_ORTHOLOGUE AFUA_2G15630)-RELATED"/>
    <property type="match status" value="1"/>
</dbReference>
<evidence type="ECO:0000256" key="2">
    <source>
        <dbReference type="ARBA" id="ARBA00022723"/>
    </source>
</evidence>
<comment type="cofactor">
    <cofactor evidence="5">
        <name>[4Fe-4S] cluster</name>
        <dbReference type="ChEBI" id="CHEBI:49883"/>
    </cofactor>
    <text evidence="5">Binds 1 [4Fe-4S] cluster. The cluster is coordinated with 3 cysteines and an exchangeable S-adenosyl-L-methionine.</text>
</comment>
<dbReference type="CDD" id="cd01335">
    <property type="entry name" value="Radical_SAM"/>
    <property type="match status" value="1"/>
</dbReference>
<feature type="binding site" evidence="5">
    <location>
        <position position="59"/>
    </location>
    <ligand>
        <name>[4Fe-4S] cluster</name>
        <dbReference type="ChEBI" id="CHEBI:49883"/>
        <note>4Fe-4S-S-AdoMet</note>
    </ligand>
</feature>